<dbReference type="RefSeq" id="WP_064554918.1">
    <property type="nucleotide sequence ID" value="NZ_LXEO01000025.1"/>
</dbReference>
<comment type="caution">
    <text evidence="3">The sequence shown here is derived from an EMBL/GenBank/DDBJ whole genome shotgun (WGS) entry which is preliminary data.</text>
</comment>
<evidence type="ECO:0000313" key="4">
    <source>
        <dbReference type="Proteomes" id="UP000078286"/>
    </source>
</evidence>
<evidence type="ECO:0000313" key="3">
    <source>
        <dbReference type="EMBL" id="OAT17649.1"/>
    </source>
</evidence>
<dbReference type="Gene3D" id="1.10.3290.10">
    <property type="entry name" value="Fido-like domain"/>
    <property type="match status" value="1"/>
</dbReference>
<dbReference type="InterPro" id="IPR036597">
    <property type="entry name" value="Fido-like_dom_sf"/>
</dbReference>
<proteinExistence type="predicted"/>
<keyword evidence="1" id="KW-0472">Membrane</keyword>
<feature type="domain" description="Fido" evidence="2">
    <location>
        <begin position="96"/>
        <end position="226"/>
    </location>
</feature>
<dbReference type="Proteomes" id="UP000078286">
    <property type="component" value="Unassembled WGS sequence"/>
</dbReference>
<feature type="transmembrane region" description="Helical" evidence="1">
    <location>
        <begin position="149"/>
        <end position="171"/>
    </location>
</feature>
<reference evidence="3 4" key="1">
    <citation type="submission" date="2016-04" db="EMBL/GenBank/DDBJ databases">
        <title>ATOL: Assembling a taxonomically balanced genome-scale reconstruction of the evolutionary history of the Enterobacteriaceae.</title>
        <authorList>
            <person name="Plunkett G.III."/>
            <person name="Neeno-Eckwall E.C."/>
            <person name="Glasner J.D."/>
            <person name="Perna N.T."/>
        </authorList>
    </citation>
    <scope>NUCLEOTIDE SEQUENCE [LARGE SCALE GENOMIC DNA]</scope>
    <source>
        <strain evidence="3 4">ATCC 51607</strain>
    </source>
</reference>
<dbReference type="PROSITE" id="PS51459">
    <property type="entry name" value="FIDO"/>
    <property type="match status" value="1"/>
</dbReference>
<dbReference type="PATRIC" id="fig|1354255.3.peg.2221"/>
<organism evidence="3 4">
    <name type="scientific">Buttiauxella noackiae ATCC 51607</name>
    <dbReference type="NCBI Taxonomy" id="1354255"/>
    <lineage>
        <taxon>Bacteria</taxon>
        <taxon>Pseudomonadati</taxon>
        <taxon>Pseudomonadota</taxon>
        <taxon>Gammaproteobacteria</taxon>
        <taxon>Enterobacterales</taxon>
        <taxon>Enterobacteriaceae</taxon>
        <taxon>Buttiauxella</taxon>
    </lineage>
</organism>
<protein>
    <recommendedName>
        <fullName evidence="2">Fido domain-containing protein</fullName>
    </recommendedName>
</protein>
<evidence type="ECO:0000259" key="2">
    <source>
        <dbReference type="PROSITE" id="PS51459"/>
    </source>
</evidence>
<dbReference type="InterPro" id="IPR003812">
    <property type="entry name" value="Fido"/>
</dbReference>
<dbReference type="SUPFAM" id="SSF140931">
    <property type="entry name" value="Fic-like"/>
    <property type="match status" value="1"/>
</dbReference>
<keyword evidence="1" id="KW-0812">Transmembrane</keyword>
<accession>A0A1B7HPU3</accession>
<keyword evidence="4" id="KW-1185">Reference proteome</keyword>
<gene>
    <name evidence="3" type="ORF">M979_2144</name>
</gene>
<name>A0A1B7HPU3_9ENTR</name>
<evidence type="ECO:0000256" key="1">
    <source>
        <dbReference type="SAM" id="Phobius"/>
    </source>
</evidence>
<dbReference type="EMBL" id="LXEO01000025">
    <property type="protein sequence ID" value="OAT17649.1"/>
    <property type="molecule type" value="Genomic_DNA"/>
</dbReference>
<keyword evidence="1" id="KW-1133">Transmembrane helix</keyword>
<sequence length="229" mass="26230">MIVTTPLGFSYDANVLPASETRSVVRAIAIYNQRMAEFVWDVAKLENNPLTFVDIQTLLGGVTIGGYKVRDVEQVTNLADSSRKLLKLIRSGHFRLNKETLMLLNSIITRNETPEGGIFRDECGHNSCRANAEASELNRIFMENLQSMLVMPPVEAALIFFLFCMFQQFFFNGNKRTGLYMMNGWLMSNGFDPISIPAFRSQEFNDKMRRFYTNKDATEMLAFLWSCKR</sequence>
<dbReference type="AlphaFoldDB" id="A0A1B7HPU3"/>